<dbReference type="RefSeq" id="WP_346761663.1">
    <property type="nucleotide sequence ID" value="NZ_JAUJEB010000008.1"/>
</dbReference>
<dbReference type="Proteomes" id="UP001172083">
    <property type="component" value="Unassembled WGS sequence"/>
</dbReference>
<evidence type="ECO:0008006" key="4">
    <source>
        <dbReference type="Google" id="ProtNLM"/>
    </source>
</evidence>
<gene>
    <name evidence="2" type="ORF">QQ020_29930</name>
</gene>
<feature type="transmembrane region" description="Helical" evidence="1">
    <location>
        <begin position="101"/>
        <end position="127"/>
    </location>
</feature>
<dbReference type="EMBL" id="JAUJEB010000008">
    <property type="protein sequence ID" value="MDN5216325.1"/>
    <property type="molecule type" value="Genomic_DNA"/>
</dbReference>
<evidence type="ECO:0000256" key="1">
    <source>
        <dbReference type="SAM" id="Phobius"/>
    </source>
</evidence>
<keyword evidence="1" id="KW-0472">Membrane</keyword>
<feature type="transmembrane region" description="Helical" evidence="1">
    <location>
        <begin position="133"/>
        <end position="153"/>
    </location>
</feature>
<feature type="transmembrane region" description="Helical" evidence="1">
    <location>
        <begin position="21"/>
        <end position="46"/>
    </location>
</feature>
<accession>A0ABT8LEW9</accession>
<keyword evidence="3" id="KW-1185">Reference proteome</keyword>
<feature type="transmembrane region" description="Helical" evidence="1">
    <location>
        <begin position="58"/>
        <end position="80"/>
    </location>
</feature>
<sequence length="239" mass="27772">MKYLKLVNFLGLLVRFFRYNIKVIFANKFIYFLIAAFLFFAFIITISLLEDPNLDESVIYGFLVFPGVLLIFYPVVYGLQNDDDSKMLEVIFGIPNYRYKVWLVRFIIIVIVAAVNLTILAFLANFALYHIEIPVMVAQVLFPITFLAALSFMMSTLIKSGNGTAIAMVMLGVIFLIFYEVLEYNAWNIFLNPYIEPREMSETIWLNVIFKNRLYLAIGTGLALLYGLFNLQFRERFMK</sequence>
<proteinExistence type="predicted"/>
<feature type="transmembrane region" description="Helical" evidence="1">
    <location>
        <begin position="214"/>
        <end position="233"/>
    </location>
</feature>
<name>A0ABT8LEW9_9BACT</name>
<feature type="transmembrane region" description="Helical" evidence="1">
    <location>
        <begin position="165"/>
        <end position="182"/>
    </location>
</feature>
<reference evidence="2" key="1">
    <citation type="submission" date="2023-06" db="EMBL/GenBank/DDBJ databases">
        <title>Genomic of Agaribacillus aureum.</title>
        <authorList>
            <person name="Wang G."/>
        </authorList>
    </citation>
    <scope>NUCLEOTIDE SEQUENCE</scope>
    <source>
        <strain evidence="2">BMA12</strain>
    </source>
</reference>
<comment type="caution">
    <text evidence="2">The sequence shown here is derived from an EMBL/GenBank/DDBJ whole genome shotgun (WGS) entry which is preliminary data.</text>
</comment>
<organism evidence="2 3">
    <name type="scientific">Agaribacillus aureus</name>
    <dbReference type="NCBI Taxonomy" id="3051825"/>
    <lineage>
        <taxon>Bacteria</taxon>
        <taxon>Pseudomonadati</taxon>
        <taxon>Bacteroidota</taxon>
        <taxon>Cytophagia</taxon>
        <taxon>Cytophagales</taxon>
        <taxon>Splendidivirgaceae</taxon>
        <taxon>Agaribacillus</taxon>
    </lineage>
</organism>
<evidence type="ECO:0000313" key="2">
    <source>
        <dbReference type="EMBL" id="MDN5216325.1"/>
    </source>
</evidence>
<keyword evidence="1" id="KW-0812">Transmembrane</keyword>
<evidence type="ECO:0000313" key="3">
    <source>
        <dbReference type="Proteomes" id="UP001172083"/>
    </source>
</evidence>
<protein>
    <recommendedName>
        <fullName evidence="4">ABC-2 family transporter protein</fullName>
    </recommendedName>
</protein>
<keyword evidence="1" id="KW-1133">Transmembrane helix</keyword>